<protein>
    <submittedName>
        <fullName evidence="1">32868_t:CDS:1</fullName>
    </submittedName>
</protein>
<accession>A0ABN7X845</accession>
<comment type="caution">
    <text evidence="1">The sequence shown here is derived from an EMBL/GenBank/DDBJ whole genome shotgun (WGS) entry which is preliminary data.</text>
</comment>
<proteinExistence type="predicted"/>
<dbReference type="EMBL" id="CAJVQB010097659">
    <property type="protein sequence ID" value="CAG8849726.1"/>
    <property type="molecule type" value="Genomic_DNA"/>
</dbReference>
<organism evidence="1 2">
    <name type="scientific">Gigaspora margarita</name>
    <dbReference type="NCBI Taxonomy" id="4874"/>
    <lineage>
        <taxon>Eukaryota</taxon>
        <taxon>Fungi</taxon>
        <taxon>Fungi incertae sedis</taxon>
        <taxon>Mucoromycota</taxon>
        <taxon>Glomeromycotina</taxon>
        <taxon>Glomeromycetes</taxon>
        <taxon>Diversisporales</taxon>
        <taxon>Gigasporaceae</taxon>
        <taxon>Gigaspora</taxon>
    </lineage>
</organism>
<name>A0ABN7X845_GIGMA</name>
<dbReference type="Proteomes" id="UP000789901">
    <property type="component" value="Unassembled WGS sequence"/>
</dbReference>
<gene>
    <name evidence="1" type="ORF">GMARGA_LOCUS39852</name>
</gene>
<sequence length="67" mass="7826">VKKSLKCHIQKCSYKSSNSLMDNRVSNNKGEAMWIEEDTIPEDAPELLFQEVKHIYTNQDHQAYLID</sequence>
<evidence type="ECO:0000313" key="2">
    <source>
        <dbReference type="Proteomes" id="UP000789901"/>
    </source>
</evidence>
<feature type="non-terminal residue" evidence="1">
    <location>
        <position position="1"/>
    </location>
</feature>
<keyword evidence="2" id="KW-1185">Reference proteome</keyword>
<evidence type="ECO:0000313" key="1">
    <source>
        <dbReference type="EMBL" id="CAG8849726.1"/>
    </source>
</evidence>
<reference evidence="1 2" key="1">
    <citation type="submission" date="2021-06" db="EMBL/GenBank/DDBJ databases">
        <authorList>
            <person name="Kallberg Y."/>
            <person name="Tangrot J."/>
            <person name="Rosling A."/>
        </authorList>
    </citation>
    <scope>NUCLEOTIDE SEQUENCE [LARGE SCALE GENOMIC DNA]</scope>
    <source>
        <strain evidence="1 2">120-4 pot B 10/14</strain>
    </source>
</reference>